<dbReference type="InterPro" id="IPR002877">
    <property type="entry name" value="RNA_MeTrfase_FtsJ_dom"/>
</dbReference>
<dbReference type="InterPro" id="IPR050466">
    <property type="entry name" value="Carboxylest/Gibb_receptor"/>
</dbReference>
<dbReference type="Pfam" id="PF01728">
    <property type="entry name" value="FtsJ"/>
    <property type="match status" value="1"/>
</dbReference>
<feature type="compositionally biased region" description="Low complexity" evidence="1">
    <location>
        <begin position="1"/>
        <end position="13"/>
    </location>
</feature>
<dbReference type="GO" id="GO:0016787">
    <property type="term" value="F:hydrolase activity"/>
    <property type="evidence" value="ECO:0007669"/>
    <property type="project" value="UniProtKB-KW"/>
</dbReference>
<dbReference type="Gene3D" id="3.40.50.1820">
    <property type="entry name" value="alpha/beta hydrolase"/>
    <property type="match status" value="1"/>
</dbReference>
<evidence type="ECO:0000259" key="3">
    <source>
        <dbReference type="Pfam" id="PF07859"/>
    </source>
</evidence>
<evidence type="ECO:0000313" key="4">
    <source>
        <dbReference type="EMBL" id="KAF5532639.1"/>
    </source>
</evidence>
<dbReference type="InterPro" id="IPR029058">
    <property type="entry name" value="AB_hydrolase_fold"/>
</dbReference>
<evidence type="ECO:0000256" key="1">
    <source>
        <dbReference type="SAM" id="MobiDB-lite"/>
    </source>
</evidence>
<sequence>MPSDTDTSSSNPSERATCGQDKQAKTRPIMEAGTEVPEPERSAQETIRDYLLENVEEFRRLHELRRKGWETSRGDDHFKKQRAVADKCSASSTQFFYTMMKTIAIDLDKATGAMNMSKVEQPALLDMCAAPGGFVDVASTKTPGIHIRAMSLPVEQGGHDVKMLNAQVDVEFRDITTLAADMSITKDDVPLNFPGPYDFLFEKVLGDNEKFDLVFCDGQVLRTHPRAEWREPREATRLTLTQTALGLEHLKNGGTMVILMHKLDSWRSFDLIHQFSKMATVKLYKHHKHHKIRSSFYLVAKNIQAESAFAKEMVATWKQTYKIATFGTDEEYAEMHRVTRETALVELEKFGESYIAMGKKIWETQANGLEKAPFLKKHTQEKGMRHYATPHPEWVDFPNNLPPGTKPSLGMTRDHDPIVPQEGLDIYEINVPVRDNTSITLRIYRQKACNDALPLFLYMHGGGYVTGGLETDDVTCRALALEIPVVVASVEYRLAPEHKFPVGFQDSFDVVRWATSSEGQRKLKTDLSKGFILGGTSAGANFTAGISHLARDEGLSPRITGVVFLAGSFCHPDVRPEKYLGRILSVDEINDAPGLTRKSIDYFAGLYGAPPADKRLSPLLFNSHTDIAKKAYFAICGWDPRRDEAIILDQLLQKAGLSTRSHIYSGLPHGFWTTCPDSPVSKKWLQDLLQGVHWLLE</sequence>
<comment type="caution">
    <text evidence="4">The sequence shown here is derived from an EMBL/GenBank/DDBJ whole genome shotgun (WGS) entry which is preliminary data.</text>
</comment>
<dbReference type="EMBL" id="JAAOAM010000360">
    <property type="protein sequence ID" value="KAF5532639.1"/>
    <property type="molecule type" value="Genomic_DNA"/>
</dbReference>
<evidence type="ECO:0000259" key="2">
    <source>
        <dbReference type="Pfam" id="PF01728"/>
    </source>
</evidence>
<dbReference type="GO" id="GO:0008168">
    <property type="term" value="F:methyltransferase activity"/>
    <property type="evidence" value="ECO:0007669"/>
    <property type="project" value="InterPro"/>
</dbReference>
<dbReference type="AlphaFoldDB" id="A0A8H5I985"/>
<organism evidence="4 5">
    <name type="scientific">Fusarium mexicanum</name>
    <dbReference type="NCBI Taxonomy" id="751941"/>
    <lineage>
        <taxon>Eukaryota</taxon>
        <taxon>Fungi</taxon>
        <taxon>Dikarya</taxon>
        <taxon>Ascomycota</taxon>
        <taxon>Pezizomycotina</taxon>
        <taxon>Sordariomycetes</taxon>
        <taxon>Hypocreomycetidae</taxon>
        <taxon>Hypocreales</taxon>
        <taxon>Nectriaceae</taxon>
        <taxon>Fusarium</taxon>
        <taxon>Fusarium fujikuroi species complex</taxon>
    </lineage>
</organism>
<dbReference type="PANTHER" id="PTHR23024:SF166">
    <property type="entry name" value="ALPHA_BETA HYDROLASE FOLD-3 DOMAIN-CONTAINING PROTEIN-RELATED"/>
    <property type="match status" value="1"/>
</dbReference>
<feature type="domain" description="Ribosomal RNA methyltransferase FtsJ" evidence="2">
    <location>
        <begin position="120"/>
        <end position="287"/>
    </location>
</feature>
<dbReference type="PANTHER" id="PTHR23024">
    <property type="entry name" value="ARYLACETAMIDE DEACETYLASE"/>
    <property type="match status" value="1"/>
</dbReference>
<dbReference type="InterPro" id="IPR013094">
    <property type="entry name" value="AB_hydrolase_3"/>
</dbReference>
<proteinExistence type="predicted"/>
<feature type="domain" description="Alpha/beta hydrolase fold-3" evidence="3">
    <location>
        <begin position="457"/>
        <end position="672"/>
    </location>
</feature>
<dbReference type="Proteomes" id="UP000522262">
    <property type="component" value="Unassembled WGS sequence"/>
</dbReference>
<feature type="region of interest" description="Disordered" evidence="1">
    <location>
        <begin position="1"/>
        <end position="44"/>
    </location>
</feature>
<protein>
    <submittedName>
        <fullName evidence="4">AB hydrolase superfamily</fullName>
    </submittedName>
</protein>
<dbReference type="InterPro" id="IPR029063">
    <property type="entry name" value="SAM-dependent_MTases_sf"/>
</dbReference>
<dbReference type="SUPFAM" id="SSF53335">
    <property type="entry name" value="S-adenosyl-L-methionine-dependent methyltransferases"/>
    <property type="match status" value="1"/>
</dbReference>
<accession>A0A8H5I985</accession>
<gene>
    <name evidence="4" type="ORF">FMEXI_12295</name>
</gene>
<dbReference type="SUPFAM" id="SSF53474">
    <property type="entry name" value="alpha/beta-Hydrolases"/>
    <property type="match status" value="1"/>
</dbReference>
<evidence type="ECO:0000313" key="5">
    <source>
        <dbReference type="Proteomes" id="UP000522262"/>
    </source>
</evidence>
<dbReference type="Pfam" id="PF07859">
    <property type="entry name" value="Abhydrolase_3"/>
    <property type="match status" value="1"/>
</dbReference>
<dbReference type="GO" id="GO:0032259">
    <property type="term" value="P:methylation"/>
    <property type="evidence" value="ECO:0007669"/>
    <property type="project" value="InterPro"/>
</dbReference>
<keyword evidence="4" id="KW-0378">Hydrolase</keyword>
<name>A0A8H5I985_9HYPO</name>
<keyword evidence="5" id="KW-1185">Reference proteome</keyword>
<dbReference type="Gene3D" id="3.40.50.150">
    <property type="entry name" value="Vaccinia Virus protein VP39"/>
    <property type="match status" value="1"/>
</dbReference>
<reference evidence="4 5" key="1">
    <citation type="submission" date="2020-05" db="EMBL/GenBank/DDBJ databases">
        <title>Identification and distribution of gene clusters putatively required for synthesis of sphingolipid metabolism inhibitors in phylogenetically diverse species of the filamentous fungus Fusarium.</title>
        <authorList>
            <person name="Kim H.-S."/>
            <person name="Busman M."/>
            <person name="Brown D.W."/>
            <person name="Divon H."/>
            <person name="Uhlig S."/>
            <person name="Proctor R.H."/>
        </authorList>
    </citation>
    <scope>NUCLEOTIDE SEQUENCE [LARGE SCALE GENOMIC DNA]</scope>
    <source>
        <strain evidence="4 5">NRRL 53147</strain>
    </source>
</reference>